<evidence type="ECO:0000256" key="4">
    <source>
        <dbReference type="ARBA" id="ARBA00011738"/>
    </source>
</evidence>
<evidence type="ECO:0000256" key="3">
    <source>
        <dbReference type="ARBA" id="ARBA00010008"/>
    </source>
</evidence>
<comment type="similarity">
    <text evidence="3">Belongs to the class-II pyridoxal-phosphate-dependent aminotransferase family. BioF subfamily.</text>
</comment>
<reference evidence="14 15" key="1">
    <citation type="submission" date="2020-04" db="EMBL/GenBank/DDBJ databases">
        <title>Thalassotalea sp. M1531, isolated from the surface of marine red alga.</title>
        <authorList>
            <person name="Pang L."/>
            <person name="Lu D.-C."/>
        </authorList>
    </citation>
    <scope>NUCLEOTIDE SEQUENCE [LARGE SCALE GENOMIC DNA]</scope>
    <source>
        <strain evidence="14 15">M1531</strain>
    </source>
</reference>
<dbReference type="Gene3D" id="3.40.640.10">
    <property type="entry name" value="Type I PLP-dependent aspartate aminotransferase-like (Major domain)"/>
    <property type="match status" value="1"/>
</dbReference>
<evidence type="ECO:0000313" key="15">
    <source>
        <dbReference type="Proteomes" id="UP000568664"/>
    </source>
</evidence>
<evidence type="ECO:0000256" key="11">
    <source>
        <dbReference type="ARBA" id="ARBA00047715"/>
    </source>
</evidence>
<dbReference type="InterPro" id="IPR050087">
    <property type="entry name" value="AON_synthase_class-II"/>
</dbReference>
<dbReference type="Proteomes" id="UP000568664">
    <property type="component" value="Unassembled WGS sequence"/>
</dbReference>
<evidence type="ECO:0000259" key="13">
    <source>
        <dbReference type="Pfam" id="PF00155"/>
    </source>
</evidence>
<dbReference type="GO" id="GO:0008710">
    <property type="term" value="F:8-amino-7-oxononanoate synthase activity"/>
    <property type="evidence" value="ECO:0007669"/>
    <property type="project" value="UniProtKB-EC"/>
</dbReference>
<dbReference type="CDD" id="cd06454">
    <property type="entry name" value="KBL_like"/>
    <property type="match status" value="1"/>
</dbReference>
<accession>A0A7Y0LDX4</accession>
<sequence length="378" mass="41668">MSFSFVKEHLAQQKRQHRLRKCTAIEGVSGSNIVVAGKAYLNFSSNDYLGLNNHPQIIKALAEGAEKYGVSSSASSLVTGYNFAHQALEDTIASWLNKEKVLLFTSGFSANHALMQALGKKESLLLLDKLSHASIIDGALASEATTKRYLHNNYQQLEDLCLRNSDKNILIATESVFSMDGDETDTQRIAEIAKQYKACSYVDEAHSFGIKGDLGQGSSAADIDIVMATFGKAVATSGAFVACNNEIYDYLINFARHYIYSTAMSPAIAWATRKSIELIQCEHWRRENLTHLEHLFKSELDNSINLLPTTSPIHAINVNDEAKALAASKKLREKGIWVTAIRPPTVPNGTSRLRVTICANHNESNIKYLAESLNEVLV</sequence>
<dbReference type="GO" id="GO:0030170">
    <property type="term" value="F:pyridoxal phosphate binding"/>
    <property type="evidence" value="ECO:0007669"/>
    <property type="project" value="InterPro"/>
</dbReference>
<feature type="domain" description="Aminotransferase class I/classII large" evidence="13">
    <location>
        <begin position="40"/>
        <end position="373"/>
    </location>
</feature>
<name>A0A7Y0LDX4_9GAMM</name>
<dbReference type="Gene3D" id="3.90.1150.10">
    <property type="entry name" value="Aspartate Aminotransferase, domain 1"/>
    <property type="match status" value="1"/>
</dbReference>
<gene>
    <name evidence="14" type="ORF">HII17_12420</name>
</gene>
<evidence type="ECO:0000313" key="14">
    <source>
        <dbReference type="EMBL" id="NMP32367.1"/>
    </source>
</evidence>
<dbReference type="PROSITE" id="PS00599">
    <property type="entry name" value="AA_TRANSFER_CLASS_2"/>
    <property type="match status" value="1"/>
</dbReference>
<dbReference type="GO" id="GO:0009102">
    <property type="term" value="P:biotin biosynthetic process"/>
    <property type="evidence" value="ECO:0007669"/>
    <property type="project" value="UniProtKB-KW"/>
</dbReference>
<comment type="catalytic activity">
    <reaction evidence="11">
        <text>6-carboxyhexanoyl-[ACP] + L-alanine + H(+) = (8S)-8-amino-7-oxononanoate + holo-[ACP] + CO2</text>
        <dbReference type="Rhea" id="RHEA:42288"/>
        <dbReference type="Rhea" id="RHEA-COMP:9685"/>
        <dbReference type="Rhea" id="RHEA-COMP:9955"/>
        <dbReference type="ChEBI" id="CHEBI:15378"/>
        <dbReference type="ChEBI" id="CHEBI:16526"/>
        <dbReference type="ChEBI" id="CHEBI:57972"/>
        <dbReference type="ChEBI" id="CHEBI:64479"/>
        <dbReference type="ChEBI" id="CHEBI:78846"/>
        <dbReference type="ChEBI" id="CHEBI:149468"/>
        <dbReference type="EC" id="2.3.1.47"/>
    </reaction>
</comment>
<evidence type="ECO:0000256" key="6">
    <source>
        <dbReference type="ARBA" id="ARBA00022679"/>
    </source>
</evidence>
<protein>
    <recommendedName>
        <fullName evidence="5">8-amino-7-oxononanoate synthase</fullName>
        <ecNumber evidence="5">2.3.1.47</ecNumber>
    </recommendedName>
    <alternativeName>
        <fullName evidence="9">7-keto-8-amino-pelargonic acid synthase</fullName>
    </alternativeName>
    <alternativeName>
        <fullName evidence="10">8-amino-7-ketopelargonate synthase</fullName>
    </alternativeName>
</protein>
<keyword evidence="7" id="KW-0093">Biotin biosynthesis</keyword>
<evidence type="ECO:0000256" key="12">
    <source>
        <dbReference type="RuleBase" id="RU003693"/>
    </source>
</evidence>
<organism evidence="14 15">
    <name type="scientific">Thalassotalea algicola</name>
    <dbReference type="NCBI Taxonomy" id="2716224"/>
    <lineage>
        <taxon>Bacteria</taxon>
        <taxon>Pseudomonadati</taxon>
        <taxon>Pseudomonadota</taxon>
        <taxon>Gammaproteobacteria</taxon>
        <taxon>Alteromonadales</taxon>
        <taxon>Colwelliaceae</taxon>
        <taxon>Thalassotalea</taxon>
    </lineage>
</organism>
<dbReference type="RefSeq" id="WP_169075708.1">
    <property type="nucleotide sequence ID" value="NZ_JABBXH010000004.1"/>
</dbReference>
<keyword evidence="8 12" id="KW-0663">Pyridoxal phosphate</keyword>
<dbReference type="Pfam" id="PF00155">
    <property type="entry name" value="Aminotran_1_2"/>
    <property type="match status" value="1"/>
</dbReference>
<dbReference type="PANTHER" id="PTHR13693:SF100">
    <property type="entry name" value="8-AMINO-7-OXONONANOATE SYNTHASE"/>
    <property type="match status" value="1"/>
</dbReference>
<dbReference type="EC" id="2.3.1.47" evidence="5"/>
<dbReference type="InterPro" id="IPR015421">
    <property type="entry name" value="PyrdxlP-dep_Trfase_major"/>
</dbReference>
<dbReference type="InterPro" id="IPR001917">
    <property type="entry name" value="Aminotrans_II_pyridoxalP_BS"/>
</dbReference>
<keyword evidence="6" id="KW-0808">Transferase</keyword>
<dbReference type="PANTHER" id="PTHR13693">
    <property type="entry name" value="CLASS II AMINOTRANSFERASE/8-AMINO-7-OXONONANOATE SYNTHASE"/>
    <property type="match status" value="1"/>
</dbReference>
<evidence type="ECO:0000256" key="10">
    <source>
        <dbReference type="ARBA" id="ARBA00033381"/>
    </source>
</evidence>
<evidence type="ECO:0000256" key="9">
    <source>
        <dbReference type="ARBA" id="ARBA00032610"/>
    </source>
</evidence>
<evidence type="ECO:0000256" key="5">
    <source>
        <dbReference type="ARBA" id="ARBA00013187"/>
    </source>
</evidence>
<comment type="subunit">
    <text evidence="4">Homodimer.</text>
</comment>
<dbReference type="AlphaFoldDB" id="A0A7Y0LDX4"/>
<evidence type="ECO:0000256" key="1">
    <source>
        <dbReference type="ARBA" id="ARBA00001933"/>
    </source>
</evidence>
<comment type="caution">
    <text evidence="14">The sequence shown here is derived from an EMBL/GenBank/DDBJ whole genome shotgun (WGS) entry which is preliminary data.</text>
</comment>
<proteinExistence type="inferred from homology"/>
<comment type="cofactor">
    <cofactor evidence="1 12">
        <name>pyridoxal 5'-phosphate</name>
        <dbReference type="ChEBI" id="CHEBI:597326"/>
    </cofactor>
</comment>
<dbReference type="InterPro" id="IPR004839">
    <property type="entry name" value="Aminotransferase_I/II_large"/>
</dbReference>
<comment type="pathway">
    <text evidence="2">Cofactor biosynthesis; biotin biosynthesis.</text>
</comment>
<evidence type="ECO:0000256" key="8">
    <source>
        <dbReference type="ARBA" id="ARBA00022898"/>
    </source>
</evidence>
<dbReference type="SUPFAM" id="SSF53383">
    <property type="entry name" value="PLP-dependent transferases"/>
    <property type="match status" value="1"/>
</dbReference>
<dbReference type="InterPro" id="IPR015422">
    <property type="entry name" value="PyrdxlP-dep_Trfase_small"/>
</dbReference>
<evidence type="ECO:0000256" key="2">
    <source>
        <dbReference type="ARBA" id="ARBA00004746"/>
    </source>
</evidence>
<keyword evidence="15" id="KW-1185">Reference proteome</keyword>
<evidence type="ECO:0000256" key="7">
    <source>
        <dbReference type="ARBA" id="ARBA00022756"/>
    </source>
</evidence>
<dbReference type="InterPro" id="IPR015424">
    <property type="entry name" value="PyrdxlP-dep_Trfase"/>
</dbReference>
<dbReference type="EMBL" id="JABBXH010000004">
    <property type="protein sequence ID" value="NMP32367.1"/>
    <property type="molecule type" value="Genomic_DNA"/>
</dbReference>